<reference evidence="4" key="2">
    <citation type="submission" date="2020-01" db="EMBL/GenBank/DDBJ databases">
        <authorList>
            <person name="Algora L."/>
            <person name="Schniete J.K."/>
            <person name="MacFadyen A."/>
            <person name="Hoskisson P.A."/>
            <person name="Hunter I.S."/>
            <person name="Herron P.R."/>
        </authorList>
    </citation>
    <scope>NUCLEOTIDE SEQUENCE</scope>
    <source>
        <strain evidence="4">ATCC 10970</strain>
    </source>
</reference>
<accession>A0A8A1URL9</accession>
<feature type="chain" id="PRO_5033051623" evidence="2">
    <location>
        <begin position="30"/>
        <end position="309"/>
    </location>
</feature>
<feature type="signal peptide" evidence="2">
    <location>
        <begin position="1"/>
        <end position="29"/>
    </location>
</feature>
<evidence type="ECO:0000313" key="5">
    <source>
        <dbReference type="Proteomes" id="UP000011074"/>
    </source>
</evidence>
<gene>
    <name evidence="4" type="ORF">SRIM_024240</name>
</gene>
<dbReference type="InterPro" id="IPR038670">
    <property type="entry name" value="HslJ-like_sf"/>
</dbReference>
<reference evidence="4" key="1">
    <citation type="submission" date="2012-12" db="EMBL/GenBank/DDBJ databases">
        <authorList>
            <person name="Pethick F.E."/>
            <person name="MacFadyen A.C."/>
            <person name="Tang Z."/>
            <person name="Sangal V."/>
            <person name="Tze-Tze L."/>
            <person name="Chu J."/>
            <person name="Guo M."/>
            <person name="Kirby R."/>
            <person name="Hoskisson P.A."/>
            <person name="Herron P.R."/>
            <person name="Hunter I.S."/>
        </authorList>
    </citation>
    <scope>NUCLEOTIDE SEQUENCE</scope>
    <source>
        <strain evidence="4">ATCC 10970</strain>
    </source>
</reference>
<evidence type="ECO:0000259" key="3">
    <source>
        <dbReference type="Pfam" id="PF03724"/>
    </source>
</evidence>
<feature type="region of interest" description="Disordered" evidence="1">
    <location>
        <begin position="34"/>
        <end position="63"/>
    </location>
</feature>
<organism evidence="4 5">
    <name type="scientific">Streptomyces rimosus subsp. rimosus (strain ATCC 10970 / DSM 40260 / JCM 4667 / NRRL 2234)</name>
    <dbReference type="NCBI Taxonomy" id="1265868"/>
    <lineage>
        <taxon>Bacteria</taxon>
        <taxon>Bacillati</taxon>
        <taxon>Actinomycetota</taxon>
        <taxon>Actinomycetes</taxon>
        <taxon>Kitasatosporales</taxon>
        <taxon>Streptomycetaceae</taxon>
        <taxon>Streptomyces</taxon>
    </lineage>
</organism>
<reference evidence="4" key="3">
    <citation type="journal article" date="2021" name="bioRxiv">
        <title>Bilateral symmetry of linear streptomycete chromosomes.</title>
        <authorList>
            <person name="Algora-Gallardo L."/>
            <person name="Schniete J.K."/>
            <person name="Mark D.R."/>
            <person name="Hunter I.S."/>
            <person name="Herron P.R."/>
        </authorList>
    </citation>
    <scope>NUCLEOTIDE SEQUENCE</scope>
    <source>
        <strain evidence="4">ATCC 10970</strain>
    </source>
</reference>
<dbReference type="Gene3D" id="2.40.128.270">
    <property type="match status" value="1"/>
</dbReference>
<feature type="domain" description="DUF306" evidence="3">
    <location>
        <begin position="183"/>
        <end position="285"/>
    </location>
</feature>
<evidence type="ECO:0000313" key="4">
    <source>
        <dbReference type="EMBL" id="QST82857.1"/>
    </source>
</evidence>
<name>A0A8A1URL9_STRR1</name>
<dbReference type="InterPro" id="IPR053147">
    <property type="entry name" value="Hsp_HslJ-like"/>
</dbReference>
<evidence type="ECO:0000256" key="1">
    <source>
        <dbReference type="SAM" id="MobiDB-lite"/>
    </source>
</evidence>
<protein>
    <submittedName>
        <fullName evidence="4">META domain-containing protein</fullName>
    </submittedName>
</protein>
<feature type="domain" description="DUF306" evidence="3">
    <location>
        <begin position="63"/>
        <end position="175"/>
    </location>
</feature>
<sequence length="309" mass="33431">MTYMPFGGRGVRRTAIASAALLVSVTGLAGCGTDRKAQGQGEGGSSAAPASDDSSTDEENPLPLAGQHWDIWELSIGDSGLKRAPRGAAWVKFDGAGKASGSFGCHEFRAKADIKGDTVTVRDRETLPGPDGGKSCDARHLDYEKDVQQVLDGELKITTNYSWVNLTDSHGSKLVLHKNRPVSLVGSEWRISKLDHSDEEWAIDAHAPDIGKVYFVLDEDGTFRGNFGCNDYRGKADIGPKTITFSQAEPTTDKRCSKAVMSTEEEVRQRLDQTVGYQLGPDYLTASTYPYHNLATGFVAGAKQKNQKN</sequence>
<dbReference type="InterPro" id="IPR005184">
    <property type="entry name" value="DUF306_Meta_HslJ"/>
</dbReference>
<dbReference type="Pfam" id="PF03724">
    <property type="entry name" value="META"/>
    <property type="match status" value="2"/>
</dbReference>
<dbReference type="EMBL" id="CP048261">
    <property type="protein sequence ID" value="QST82857.1"/>
    <property type="molecule type" value="Genomic_DNA"/>
</dbReference>
<evidence type="ECO:0000256" key="2">
    <source>
        <dbReference type="SAM" id="SignalP"/>
    </source>
</evidence>
<dbReference type="PANTHER" id="PTHR35535:SF2">
    <property type="entry name" value="DUF306 DOMAIN-CONTAINING PROTEIN"/>
    <property type="match status" value="1"/>
</dbReference>
<dbReference type="PANTHER" id="PTHR35535">
    <property type="entry name" value="HEAT SHOCK PROTEIN HSLJ"/>
    <property type="match status" value="1"/>
</dbReference>
<proteinExistence type="predicted"/>
<dbReference type="Proteomes" id="UP000011074">
    <property type="component" value="Chromosome"/>
</dbReference>
<keyword evidence="2" id="KW-0732">Signal</keyword>
<dbReference type="AlphaFoldDB" id="A0A8A1URL9"/>